<dbReference type="RefSeq" id="WP_344567244.1">
    <property type="nucleotide sequence ID" value="NZ_BAAARJ010000011.1"/>
</dbReference>
<protein>
    <submittedName>
        <fullName evidence="3">Cell division protein DivIC</fullName>
    </submittedName>
</protein>
<dbReference type="InterPro" id="IPR007060">
    <property type="entry name" value="FtsL/DivIC"/>
</dbReference>
<evidence type="ECO:0000313" key="4">
    <source>
        <dbReference type="Proteomes" id="UP001501447"/>
    </source>
</evidence>
<proteinExistence type="predicted"/>
<feature type="coiled-coil region" evidence="1">
    <location>
        <begin position="75"/>
        <end position="102"/>
    </location>
</feature>
<organism evidence="3 4">
    <name type="scientific">Streptomyces axinellae</name>
    <dbReference type="NCBI Taxonomy" id="552788"/>
    <lineage>
        <taxon>Bacteria</taxon>
        <taxon>Bacillati</taxon>
        <taxon>Actinomycetota</taxon>
        <taxon>Actinomycetes</taxon>
        <taxon>Kitasatosporales</taxon>
        <taxon>Streptomycetaceae</taxon>
        <taxon>Streptomyces</taxon>
    </lineage>
</organism>
<evidence type="ECO:0000313" key="3">
    <source>
        <dbReference type="EMBL" id="GAA2619320.1"/>
    </source>
</evidence>
<dbReference type="EMBL" id="BAAARJ010000011">
    <property type="protein sequence ID" value="GAA2619320.1"/>
    <property type="molecule type" value="Genomic_DNA"/>
</dbReference>
<dbReference type="Proteomes" id="UP001501447">
    <property type="component" value="Unassembled WGS sequence"/>
</dbReference>
<dbReference type="Pfam" id="PF04977">
    <property type="entry name" value="DivIC"/>
    <property type="match status" value="1"/>
</dbReference>
<accession>A0ABN3Q904</accession>
<keyword evidence="4" id="KW-1185">Reference proteome</keyword>
<keyword evidence="3" id="KW-0131">Cell cycle</keyword>
<keyword evidence="3" id="KW-0132">Cell division</keyword>
<sequence length="179" mass="20504">MGADRDRFSTSTRLKALSAQAAERVYRAQGWGYRPAEGWGRVRTPRKGRLTGRAALLALVLCSLVVALAYPTRQYVTQRSEIADQRRQAERARDEVRELRELRARWQDPAYVEQQAREHLHYVRPDETGYTMRDGTADVRRPYDRGPANRAWYENLWDGLDTADRASATVSHAASPSTR</sequence>
<comment type="caution">
    <text evidence="3">The sequence shown here is derived from an EMBL/GenBank/DDBJ whole genome shotgun (WGS) entry which is preliminary data.</text>
</comment>
<gene>
    <name evidence="3" type="primary">divIC</name>
    <name evidence="3" type="ORF">GCM10009863_36590</name>
</gene>
<dbReference type="GO" id="GO:0051301">
    <property type="term" value="P:cell division"/>
    <property type="evidence" value="ECO:0007669"/>
    <property type="project" value="UniProtKB-KW"/>
</dbReference>
<name>A0ABN3Q904_9ACTN</name>
<feature type="transmembrane region" description="Helical" evidence="2">
    <location>
        <begin position="50"/>
        <end position="70"/>
    </location>
</feature>
<reference evidence="3 4" key="1">
    <citation type="journal article" date="2019" name="Int. J. Syst. Evol. Microbiol.">
        <title>The Global Catalogue of Microorganisms (GCM) 10K type strain sequencing project: providing services to taxonomists for standard genome sequencing and annotation.</title>
        <authorList>
            <consortium name="The Broad Institute Genomics Platform"/>
            <consortium name="The Broad Institute Genome Sequencing Center for Infectious Disease"/>
            <person name="Wu L."/>
            <person name="Ma J."/>
        </authorList>
    </citation>
    <scope>NUCLEOTIDE SEQUENCE [LARGE SCALE GENOMIC DNA]</scope>
    <source>
        <strain evidence="3 4">JCM 16373</strain>
    </source>
</reference>
<keyword evidence="1" id="KW-0175">Coiled coil</keyword>
<keyword evidence="2" id="KW-0472">Membrane</keyword>
<evidence type="ECO:0000256" key="1">
    <source>
        <dbReference type="SAM" id="Coils"/>
    </source>
</evidence>
<keyword evidence="2" id="KW-0812">Transmembrane</keyword>
<keyword evidence="2" id="KW-1133">Transmembrane helix</keyword>
<evidence type="ECO:0000256" key="2">
    <source>
        <dbReference type="SAM" id="Phobius"/>
    </source>
</evidence>